<protein>
    <submittedName>
        <fullName evidence="2">Uncharacterized protein</fullName>
    </submittedName>
</protein>
<name>A0A165CZL9_EXIGL</name>
<feature type="compositionally biased region" description="Low complexity" evidence="1">
    <location>
        <begin position="173"/>
        <end position="183"/>
    </location>
</feature>
<dbReference type="InParanoid" id="A0A165CZL9"/>
<feature type="region of interest" description="Disordered" evidence="1">
    <location>
        <begin position="339"/>
        <end position="362"/>
    </location>
</feature>
<sequence length="444" mass="48448">MEPPYSLKYLNTLDRLALVKLCKSHNIIYKGASDALKLRLADLGKLTVRGKGAGRQTTSTASKRRSTRASSTRMKTRNARAVEEHDTTSLLPSTHSEQPQLEPSSSRSVGNKPQLCARTPSSKVARLAATSPISTAKRHTRASSSRNDTESPSTVGSQRRRQSLPPVVRSDSQENSASTASSSGRDKQHVFEEIELDILNTIEDVPPVSQRPPPPDTTHPSAVANSALQRPHSHALGSSLSATACDDSALPDVDSGQIVGSCALGYTQPPLSFCRGETNVAQASQPDFSTPADPPVLVETACDTQMDTIMADDESVEPESEDDDDMELIIGHPRAVTPTLTYMVDPPPPPPKPTRLPPKPDSPVFTYTLRTRASYRPLVRLPRKYPLAQLPKYRRLERERKPGGSSKVVSRVYCLARNEKGVRGETQLSLARAPWLDPSRSRRT</sequence>
<accession>A0A165CZL9</accession>
<reference evidence="2 3" key="1">
    <citation type="journal article" date="2016" name="Mol. Biol. Evol.">
        <title>Comparative Genomics of Early-Diverging Mushroom-Forming Fungi Provides Insights into the Origins of Lignocellulose Decay Capabilities.</title>
        <authorList>
            <person name="Nagy L.G."/>
            <person name="Riley R."/>
            <person name="Tritt A."/>
            <person name="Adam C."/>
            <person name="Daum C."/>
            <person name="Floudas D."/>
            <person name="Sun H."/>
            <person name="Yadav J.S."/>
            <person name="Pangilinan J."/>
            <person name="Larsson K.H."/>
            <person name="Matsuura K."/>
            <person name="Barry K."/>
            <person name="Labutti K."/>
            <person name="Kuo R."/>
            <person name="Ohm R.A."/>
            <person name="Bhattacharya S.S."/>
            <person name="Shirouzu T."/>
            <person name="Yoshinaga Y."/>
            <person name="Martin F.M."/>
            <person name="Grigoriev I.V."/>
            <person name="Hibbett D.S."/>
        </authorList>
    </citation>
    <scope>NUCLEOTIDE SEQUENCE [LARGE SCALE GENOMIC DNA]</scope>
    <source>
        <strain evidence="2 3">HHB12029</strain>
    </source>
</reference>
<proteinExistence type="predicted"/>
<dbReference type="AlphaFoldDB" id="A0A165CZL9"/>
<evidence type="ECO:0000256" key="1">
    <source>
        <dbReference type="SAM" id="MobiDB-lite"/>
    </source>
</evidence>
<keyword evidence="3" id="KW-1185">Reference proteome</keyword>
<feature type="region of interest" description="Disordered" evidence="1">
    <location>
        <begin position="422"/>
        <end position="444"/>
    </location>
</feature>
<feature type="region of interest" description="Disordered" evidence="1">
    <location>
        <begin position="201"/>
        <end position="223"/>
    </location>
</feature>
<dbReference type="Proteomes" id="UP000077266">
    <property type="component" value="Unassembled WGS sequence"/>
</dbReference>
<feature type="compositionally biased region" description="Polar residues" evidence="1">
    <location>
        <begin position="142"/>
        <end position="157"/>
    </location>
</feature>
<evidence type="ECO:0000313" key="2">
    <source>
        <dbReference type="EMBL" id="KZV83508.1"/>
    </source>
</evidence>
<dbReference type="EMBL" id="KV426268">
    <property type="protein sequence ID" value="KZV83508.1"/>
    <property type="molecule type" value="Genomic_DNA"/>
</dbReference>
<organism evidence="2 3">
    <name type="scientific">Exidia glandulosa HHB12029</name>
    <dbReference type="NCBI Taxonomy" id="1314781"/>
    <lineage>
        <taxon>Eukaryota</taxon>
        <taxon>Fungi</taxon>
        <taxon>Dikarya</taxon>
        <taxon>Basidiomycota</taxon>
        <taxon>Agaricomycotina</taxon>
        <taxon>Agaricomycetes</taxon>
        <taxon>Auriculariales</taxon>
        <taxon>Exidiaceae</taxon>
        <taxon>Exidia</taxon>
    </lineage>
</organism>
<gene>
    <name evidence="2" type="ORF">EXIGLDRAFT_777508</name>
</gene>
<feature type="compositionally biased region" description="Polar residues" evidence="1">
    <location>
        <begin position="88"/>
        <end position="111"/>
    </location>
</feature>
<feature type="compositionally biased region" description="Pro residues" evidence="1">
    <location>
        <begin position="345"/>
        <end position="361"/>
    </location>
</feature>
<feature type="region of interest" description="Disordered" evidence="1">
    <location>
        <begin position="51"/>
        <end position="189"/>
    </location>
</feature>
<evidence type="ECO:0000313" key="3">
    <source>
        <dbReference type="Proteomes" id="UP000077266"/>
    </source>
</evidence>